<protein>
    <submittedName>
        <fullName evidence="2">Uncharacterized protein</fullName>
    </submittedName>
</protein>
<gene>
    <name evidence="2" type="ORF">Cgig2_011071</name>
</gene>
<organism evidence="2 3">
    <name type="scientific">Carnegiea gigantea</name>
    <dbReference type="NCBI Taxonomy" id="171969"/>
    <lineage>
        <taxon>Eukaryota</taxon>
        <taxon>Viridiplantae</taxon>
        <taxon>Streptophyta</taxon>
        <taxon>Embryophyta</taxon>
        <taxon>Tracheophyta</taxon>
        <taxon>Spermatophyta</taxon>
        <taxon>Magnoliopsida</taxon>
        <taxon>eudicotyledons</taxon>
        <taxon>Gunneridae</taxon>
        <taxon>Pentapetalae</taxon>
        <taxon>Caryophyllales</taxon>
        <taxon>Cactineae</taxon>
        <taxon>Cactaceae</taxon>
        <taxon>Cactoideae</taxon>
        <taxon>Echinocereeae</taxon>
        <taxon>Carnegiea</taxon>
    </lineage>
</organism>
<feature type="compositionally biased region" description="Basic and acidic residues" evidence="1">
    <location>
        <begin position="24"/>
        <end position="39"/>
    </location>
</feature>
<dbReference type="OrthoDB" id="1750590at2759"/>
<dbReference type="EMBL" id="JAKOGI010000821">
    <property type="protein sequence ID" value="KAJ8430127.1"/>
    <property type="molecule type" value="Genomic_DNA"/>
</dbReference>
<dbReference type="PANTHER" id="PTHR34456:SF9">
    <property type="entry name" value="MITOVIRUS RNA-DEPENDENT RNA POLYMERASE"/>
    <property type="match status" value="1"/>
</dbReference>
<comment type="caution">
    <text evidence="2">The sequence shown here is derived from an EMBL/GenBank/DDBJ whole genome shotgun (WGS) entry which is preliminary data.</text>
</comment>
<proteinExistence type="predicted"/>
<feature type="region of interest" description="Disordered" evidence="1">
    <location>
        <begin position="1"/>
        <end position="41"/>
    </location>
</feature>
<dbReference type="PANTHER" id="PTHR34456">
    <property type="entry name" value="MITOVIRUS RNA-DEPENDENT RNA POLYMERASE"/>
    <property type="match status" value="1"/>
</dbReference>
<evidence type="ECO:0000313" key="2">
    <source>
        <dbReference type="EMBL" id="KAJ8430127.1"/>
    </source>
</evidence>
<accession>A0A9Q1JSM0</accession>
<name>A0A9Q1JSM0_9CARY</name>
<evidence type="ECO:0000256" key="1">
    <source>
        <dbReference type="SAM" id="MobiDB-lite"/>
    </source>
</evidence>
<dbReference type="Proteomes" id="UP001153076">
    <property type="component" value="Unassembled WGS sequence"/>
</dbReference>
<feature type="compositionally biased region" description="Basic and acidic residues" evidence="1">
    <location>
        <begin position="1"/>
        <end position="12"/>
    </location>
</feature>
<reference evidence="2" key="1">
    <citation type="submission" date="2022-04" db="EMBL/GenBank/DDBJ databases">
        <title>Carnegiea gigantea Genome sequencing and assembly v2.</title>
        <authorList>
            <person name="Copetti D."/>
            <person name="Sanderson M.J."/>
            <person name="Burquez A."/>
            <person name="Wojciechowski M.F."/>
        </authorList>
    </citation>
    <scope>NUCLEOTIDE SEQUENCE</scope>
    <source>
        <strain evidence="2">SGP5-SGP5p</strain>
        <tissue evidence="2">Aerial part</tissue>
    </source>
</reference>
<keyword evidence="3" id="KW-1185">Reference proteome</keyword>
<sequence>MKLAFKRYESRLYEPIGSSPGKTSRVDSKSNKGERDSLTEKVSSNLPFADIRKPKDLKADEKGLSAVASTAVDFATASSASDEVDEARAVAPHLDWCMSALRRIPMDGTFLKEKPLRFRPLVERKIYSLMIFVFSATDPFPLSVHKLIIEKLFNKEAAHAWIEFGSFLPLLDQNSSHSLLRSGQPLGFLSSWPLFFPPFYGLAADEAGRKFENYALFGDAIVIAYKKVAECYFDMLLV</sequence>
<dbReference type="InterPro" id="IPR008686">
    <property type="entry name" value="RNA_pol_mitovir"/>
</dbReference>
<dbReference type="Pfam" id="PF05919">
    <property type="entry name" value="Mitovir_RNA_pol"/>
    <property type="match status" value="1"/>
</dbReference>
<dbReference type="AlphaFoldDB" id="A0A9Q1JSM0"/>
<evidence type="ECO:0000313" key="3">
    <source>
        <dbReference type="Proteomes" id="UP001153076"/>
    </source>
</evidence>